<dbReference type="InterPro" id="IPR016181">
    <property type="entry name" value="Acyl_CoA_acyltransferase"/>
</dbReference>
<dbReference type="EMBL" id="VLLF01000011">
    <property type="protein sequence ID" value="TWI80802.1"/>
    <property type="molecule type" value="Genomic_DNA"/>
</dbReference>
<accession>A0A562SHT6</accession>
<sequence>MTIPEPDTRFEVRPFATADGGAVREVIADAFGQEREARLVHRLRHCGALVKELVAVNTADRVIGSICFSRVTAAAAGQSHALSIVCLAPVSVLPDYRRLGIGAALVRTGLEALREHGEDLVLVLGSPAYFGRFGFDPELAKKVKGPYAGKAFMALALSDAGSLDLPVEVAFATPFEEFE</sequence>
<dbReference type="Gene3D" id="3.40.630.30">
    <property type="match status" value="1"/>
</dbReference>
<organism evidence="2 3">
    <name type="scientific">Roseibium hamelinense</name>
    <dbReference type="NCBI Taxonomy" id="150831"/>
    <lineage>
        <taxon>Bacteria</taxon>
        <taxon>Pseudomonadati</taxon>
        <taxon>Pseudomonadota</taxon>
        <taxon>Alphaproteobacteria</taxon>
        <taxon>Hyphomicrobiales</taxon>
        <taxon>Stappiaceae</taxon>
        <taxon>Roseibium</taxon>
    </lineage>
</organism>
<dbReference type="SUPFAM" id="SSF55729">
    <property type="entry name" value="Acyl-CoA N-acyltransferases (Nat)"/>
    <property type="match status" value="1"/>
</dbReference>
<evidence type="ECO:0000313" key="3">
    <source>
        <dbReference type="Proteomes" id="UP000320593"/>
    </source>
</evidence>
<dbReference type="OrthoDB" id="9797178at2"/>
<reference evidence="2 3" key="1">
    <citation type="submission" date="2019-07" db="EMBL/GenBank/DDBJ databases">
        <title>Genomic Encyclopedia of Archaeal and Bacterial Type Strains, Phase II (KMG-II): from individual species to whole genera.</title>
        <authorList>
            <person name="Goeker M."/>
        </authorList>
    </citation>
    <scope>NUCLEOTIDE SEQUENCE [LARGE SCALE GENOMIC DNA]</scope>
    <source>
        <strain evidence="2 3">ATCC BAA-252</strain>
    </source>
</reference>
<evidence type="ECO:0000313" key="2">
    <source>
        <dbReference type="EMBL" id="TWI80802.1"/>
    </source>
</evidence>
<dbReference type="CDD" id="cd04301">
    <property type="entry name" value="NAT_SF"/>
    <property type="match status" value="1"/>
</dbReference>
<comment type="caution">
    <text evidence="2">The sequence shown here is derived from an EMBL/GenBank/DDBJ whole genome shotgun (WGS) entry which is preliminary data.</text>
</comment>
<dbReference type="InterPro" id="IPR000182">
    <property type="entry name" value="GNAT_dom"/>
</dbReference>
<dbReference type="PROSITE" id="PS51186">
    <property type="entry name" value="GNAT"/>
    <property type="match status" value="1"/>
</dbReference>
<keyword evidence="3" id="KW-1185">Reference proteome</keyword>
<dbReference type="RefSeq" id="WP_145346982.1">
    <property type="nucleotide sequence ID" value="NZ_SMLY01000077.1"/>
</dbReference>
<evidence type="ECO:0000259" key="1">
    <source>
        <dbReference type="PROSITE" id="PS51186"/>
    </source>
</evidence>
<dbReference type="AlphaFoldDB" id="A0A562SHT6"/>
<gene>
    <name evidence="2" type="ORF">JM93_04016</name>
</gene>
<name>A0A562SHT6_9HYPH</name>
<dbReference type="Pfam" id="PF13527">
    <property type="entry name" value="Acetyltransf_9"/>
    <property type="match status" value="1"/>
</dbReference>
<proteinExistence type="predicted"/>
<dbReference type="GO" id="GO:0016747">
    <property type="term" value="F:acyltransferase activity, transferring groups other than amino-acyl groups"/>
    <property type="evidence" value="ECO:0007669"/>
    <property type="project" value="InterPro"/>
</dbReference>
<keyword evidence="2" id="KW-0808">Transferase</keyword>
<protein>
    <submittedName>
        <fullName evidence="2">Putative acetyltransferase</fullName>
    </submittedName>
</protein>
<feature type="domain" description="N-acetyltransferase" evidence="1">
    <location>
        <begin position="10"/>
        <end position="158"/>
    </location>
</feature>
<dbReference type="Proteomes" id="UP000320593">
    <property type="component" value="Unassembled WGS sequence"/>
</dbReference>